<evidence type="ECO:0000313" key="9">
    <source>
        <dbReference type="EMBL" id="GMU08466.1"/>
    </source>
</evidence>
<evidence type="ECO:0000256" key="5">
    <source>
        <dbReference type="PROSITE-ProRule" id="PRU00339"/>
    </source>
</evidence>
<dbReference type="InterPro" id="IPR011009">
    <property type="entry name" value="Kinase-like_dom_sf"/>
</dbReference>
<dbReference type="PROSITE" id="PS50005">
    <property type="entry name" value="TPR"/>
    <property type="match status" value="1"/>
</dbReference>
<dbReference type="Pfam" id="PF00069">
    <property type="entry name" value="Pkinase"/>
    <property type="match status" value="1"/>
</dbReference>
<feature type="binding site" evidence="6">
    <location>
        <position position="136"/>
    </location>
    <ligand>
        <name>ATP</name>
        <dbReference type="ChEBI" id="CHEBI:30616"/>
    </ligand>
</feature>
<dbReference type="InterPro" id="IPR011990">
    <property type="entry name" value="TPR-like_helical_dom_sf"/>
</dbReference>
<dbReference type="Pfam" id="PF13490">
    <property type="entry name" value="zf-HC2"/>
    <property type="match status" value="1"/>
</dbReference>
<proteinExistence type="predicted"/>
<dbReference type="SMART" id="SM00028">
    <property type="entry name" value="TPR"/>
    <property type="match status" value="6"/>
</dbReference>
<accession>A0ABQ6QXF3</accession>
<dbReference type="PROSITE" id="PS00108">
    <property type="entry name" value="PROTEIN_KINASE_ST"/>
    <property type="match status" value="1"/>
</dbReference>
<reference evidence="9 10" key="1">
    <citation type="journal article" date="2024" name="Arch. Microbiol.">
        <title>Corallococcus caeni sp. nov., a novel myxobacterium isolated from activated sludge.</title>
        <authorList>
            <person name="Tomita S."/>
            <person name="Nakai R."/>
            <person name="Kuroda K."/>
            <person name="Kurashita H."/>
            <person name="Hatamoto M."/>
            <person name="Yamaguchi T."/>
            <person name="Narihiro T."/>
        </authorList>
    </citation>
    <scope>NUCLEOTIDE SEQUENCE [LARGE SCALE GENOMIC DNA]</scope>
    <source>
        <strain evidence="9 10">NO1</strain>
    </source>
</reference>
<dbReference type="PANTHER" id="PTHR45641">
    <property type="entry name" value="TETRATRICOPEPTIDE REPEAT PROTEIN (AFU_ORTHOLOGUE AFUA_6G03870)"/>
    <property type="match status" value="1"/>
</dbReference>
<evidence type="ECO:0000256" key="2">
    <source>
        <dbReference type="ARBA" id="ARBA00022741"/>
    </source>
</evidence>
<feature type="region of interest" description="Disordered" evidence="7">
    <location>
        <begin position="1031"/>
        <end position="1051"/>
    </location>
</feature>
<dbReference type="InterPro" id="IPR000719">
    <property type="entry name" value="Prot_kinase_dom"/>
</dbReference>
<keyword evidence="3 5" id="KW-0802">TPR repeat</keyword>
<name>A0ABQ6QXF3_9BACT</name>
<evidence type="ECO:0000256" key="4">
    <source>
        <dbReference type="ARBA" id="ARBA00022840"/>
    </source>
</evidence>
<organism evidence="9 10">
    <name type="scientific">Corallococcus caeni</name>
    <dbReference type="NCBI Taxonomy" id="3082388"/>
    <lineage>
        <taxon>Bacteria</taxon>
        <taxon>Pseudomonadati</taxon>
        <taxon>Myxococcota</taxon>
        <taxon>Myxococcia</taxon>
        <taxon>Myxococcales</taxon>
        <taxon>Cystobacterineae</taxon>
        <taxon>Myxococcaceae</taxon>
        <taxon>Corallococcus</taxon>
    </lineage>
</organism>
<feature type="domain" description="Protein kinase" evidence="8">
    <location>
        <begin position="107"/>
        <end position="379"/>
    </location>
</feature>
<dbReference type="SUPFAM" id="SSF56112">
    <property type="entry name" value="Protein kinase-like (PK-like)"/>
    <property type="match status" value="1"/>
</dbReference>
<dbReference type="PANTHER" id="PTHR45641:SF19">
    <property type="entry name" value="NEPHROCYSTIN-3"/>
    <property type="match status" value="1"/>
</dbReference>
<sequence>MLPPFRVPPMPLACLDEPTFMDLLLGTLPPDRAALVDEHLDTCPSCRRMVSEALKVQPPATSPEPAPEEEVLDSQLATLAVDPWRGKKPRLRLPTPPLARGTAVGRYLILEMLGVGGMSVVYAAYDPELDRRVALKLLQVEALGLGAEAGRTQVLREAQAMARVSHPHVVSVFDVGTFGRQVFLAMELVDAHTLRKWEHDGPHPWRQVVEVFIAVARGLAAAHAVGVVHGDVKPENILVGQDGRVRVTDFGLSRFMASPLAPPVTPGGLPRPRAMEGGTPAYMAPEQFPPEERTDARSDQFGFCVALYEGLYGERPFAGSTVEELSQAVHAGRVKSVPRHSGVPQWLRKVVLKGLSVKPEDRHASMEALIAALESDPAARRTRRLRVAGASLLLLSAVGLTHVLHGRDPTGCEGAARAMDGVWDAPRQQAVEAAFVGTQRRFAHDAFRHVRRGLDAYTAAWVTTRTAACEATRVRHEQSEAVMALRMRCLDARLADVAALTQLFTQADPDLVERAPRAVEGLAPLAGCSDVEALTSRGHSSPDDAAARDRTVSLLQALVDARALRAAGRYSQGVARVEPVAQAARAAGDWSGAADALLLLAELKDGAGDYRGAEATVLQAAWSAEAGRNDDAAARAWTLAVRVTGERLDHYAQGQQAAERASAAVERLGGSRELAGALAMNLGRLLSRQGRYPEAHEQLTRALSFLEKRFGPEALEVADVRVELGTVRRSQGRAEEALGLYERALGTVRGALGPDHPDVARIRLEQASVRWQQGDFVQSERLARGALALLERSLGPDHPQVADALNSLALALQYQGKREEALPLYERALRIAETTEGRDSSTVAIIVNNIGTLLVHLGRLEEATQRFATALEQVEKSLGPDHPTLALVLRGMGQTLSYRNQPDQALPYFQRAAALQTSLPDDVNGGWTGALVDLGRTYMVLGRPREALAPLEKAVAGWERARPRPAERPAARYMLGRALWDAKQDPARAVRLVAEARLEAAALPDEESSVPELRQAMDRWIARLPPGARRDLKAAMATPKPADPSRDALTR</sequence>
<feature type="repeat" description="TPR" evidence="5">
    <location>
        <begin position="802"/>
        <end position="835"/>
    </location>
</feature>
<evidence type="ECO:0000313" key="10">
    <source>
        <dbReference type="Proteomes" id="UP001342631"/>
    </source>
</evidence>
<keyword evidence="1" id="KW-0677">Repeat</keyword>
<evidence type="ECO:0000256" key="7">
    <source>
        <dbReference type="SAM" id="MobiDB-lite"/>
    </source>
</evidence>
<gene>
    <name evidence="9" type="ORF">ASNO1_47190</name>
</gene>
<dbReference type="Gene3D" id="1.10.10.1320">
    <property type="entry name" value="Anti-sigma factor, zinc-finger domain"/>
    <property type="match status" value="1"/>
</dbReference>
<protein>
    <recommendedName>
        <fullName evidence="8">Protein kinase domain-containing protein</fullName>
    </recommendedName>
</protein>
<dbReference type="Pfam" id="PF13424">
    <property type="entry name" value="TPR_12"/>
    <property type="match status" value="2"/>
</dbReference>
<keyword evidence="2 6" id="KW-0547">Nucleotide-binding</keyword>
<dbReference type="InterPro" id="IPR008271">
    <property type="entry name" value="Ser/Thr_kinase_AS"/>
</dbReference>
<dbReference type="PROSITE" id="PS00107">
    <property type="entry name" value="PROTEIN_KINASE_ATP"/>
    <property type="match status" value="1"/>
</dbReference>
<evidence type="ECO:0000256" key="1">
    <source>
        <dbReference type="ARBA" id="ARBA00022737"/>
    </source>
</evidence>
<dbReference type="Proteomes" id="UP001342631">
    <property type="component" value="Unassembled WGS sequence"/>
</dbReference>
<dbReference type="Pfam" id="PF13374">
    <property type="entry name" value="TPR_10"/>
    <property type="match status" value="1"/>
</dbReference>
<dbReference type="InterPro" id="IPR041916">
    <property type="entry name" value="Anti_sigma_zinc_sf"/>
</dbReference>
<dbReference type="PROSITE" id="PS50011">
    <property type="entry name" value="PROTEIN_KINASE_DOM"/>
    <property type="match status" value="1"/>
</dbReference>
<comment type="caution">
    <text evidence="9">The sequence shown here is derived from an EMBL/GenBank/DDBJ whole genome shotgun (WGS) entry which is preliminary data.</text>
</comment>
<evidence type="ECO:0000256" key="3">
    <source>
        <dbReference type="ARBA" id="ARBA00022803"/>
    </source>
</evidence>
<dbReference type="Gene3D" id="3.30.200.20">
    <property type="entry name" value="Phosphorylase Kinase, domain 1"/>
    <property type="match status" value="1"/>
</dbReference>
<keyword evidence="4 6" id="KW-0067">ATP-binding</keyword>
<dbReference type="CDD" id="cd14014">
    <property type="entry name" value="STKc_PknB_like"/>
    <property type="match status" value="1"/>
</dbReference>
<dbReference type="SMART" id="SM00220">
    <property type="entry name" value="S_TKc"/>
    <property type="match status" value="1"/>
</dbReference>
<evidence type="ECO:0000256" key="6">
    <source>
        <dbReference type="PROSITE-ProRule" id="PRU10141"/>
    </source>
</evidence>
<keyword evidence="10" id="KW-1185">Reference proteome</keyword>
<dbReference type="Gene3D" id="1.25.40.10">
    <property type="entry name" value="Tetratricopeptide repeat domain"/>
    <property type="match status" value="3"/>
</dbReference>
<dbReference type="Pfam" id="PF13432">
    <property type="entry name" value="TPR_16"/>
    <property type="match status" value="1"/>
</dbReference>
<dbReference type="InterPro" id="IPR019734">
    <property type="entry name" value="TPR_rpt"/>
</dbReference>
<dbReference type="InterPro" id="IPR017441">
    <property type="entry name" value="Protein_kinase_ATP_BS"/>
</dbReference>
<evidence type="ECO:0000259" key="8">
    <source>
        <dbReference type="PROSITE" id="PS50011"/>
    </source>
</evidence>
<dbReference type="InterPro" id="IPR027383">
    <property type="entry name" value="Znf_put"/>
</dbReference>
<dbReference type="Gene3D" id="1.10.510.10">
    <property type="entry name" value="Transferase(Phosphotransferase) domain 1"/>
    <property type="match status" value="1"/>
</dbReference>
<dbReference type="SUPFAM" id="SSF48452">
    <property type="entry name" value="TPR-like"/>
    <property type="match status" value="3"/>
</dbReference>
<dbReference type="EMBL" id="BTTX01000004">
    <property type="protein sequence ID" value="GMU08466.1"/>
    <property type="molecule type" value="Genomic_DNA"/>
</dbReference>